<protein>
    <submittedName>
        <fullName evidence="1">Uncharacterized protein</fullName>
    </submittedName>
</protein>
<name>A0A5B7HFP7_PORTR</name>
<dbReference type="Proteomes" id="UP000324222">
    <property type="component" value="Unassembled WGS sequence"/>
</dbReference>
<accession>A0A5B7HFP7</accession>
<organism evidence="1 2">
    <name type="scientific">Portunus trituberculatus</name>
    <name type="common">Swimming crab</name>
    <name type="synonym">Neptunus trituberculatus</name>
    <dbReference type="NCBI Taxonomy" id="210409"/>
    <lineage>
        <taxon>Eukaryota</taxon>
        <taxon>Metazoa</taxon>
        <taxon>Ecdysozoa</taxon>
        <taxon>Arthropoda</taxon>
        <taxon>Crustacea</taxon>
        <taxon>Multicrustacea</taxon>
        <taxon>Malacostraca</taxon>
        <taxon>Eumalacostraca</taxon>
        <taxon>Eucarida</taxon>
        <taxon>Decapoda</taxon>
        <taxon>Pleocyemata</taxon>
        <taxon>Brachyura</taxon>
        <taxon>Eubrachyura</taxon>
        <taxon>Portunoidea</taxon>
        <taxon>Portunidae</taxon>
        <taxon>Portuninae</taxon>
        <taxon>Portunus</taxon>
    </lineage>
</organism>
<reference evidence="1 2" key="1">
    <citation type="submission" date="2019-05" db="EMBL/GenBank/DDBJ databases">
        <title>Another draft genome of Portunus trituberculatus and its Hox gene families provides insights of decapod evolution.</title>
        <authorList>
            <person name="Jeong J.-H."/>
            <person name="Song I."/>
            <person name="Kim S."/>
            <person name="Choi T."/>
            <person name="Kim D."/>
            <person name="Ryu S."/>
            <person name="Kim W."/>
        </authorList>
    </citation>
    <scope>NUCLEOTIDE SEQUENCE [LARGE SCALE GENOMIC DNA]</scope>
    <source>
        <tissue evidence="1">Muscle</tissue>
    </source>
</reference>
<dbReference type="AlphaFoldDB" id="A0A5B7HFP7"/>
<comment type="caution">
    <text evidence="1">The sequence shown here is derived from an EMBL/GenBank/DDBJ whole genome shotgun (WGS) entry which is preliminary data.</text>
</comment>
<sequence>MAKQPPGLLLIGLVVARERCTNLSPRAPR</sequence>
<dbReference type="EMBL" id="VSRR010028714">
    <property type="protein sequence ID" value="MPC68983.1"/>
    <property type="molecule type" value="Genomic_DNA"/>
</dbReference>
<evidence type="ECO:0000313" key="2">
    <source>
        <dbReference type="Proteomes" id="UP000324222"/>
    </source>
</evidence>
<proteinExistence type="predicted"/>
<gene>
    <name evidence="1" type="ORF">E2C01_063196</name>
</gene>
<evidence type="ECO:0000313" key="1">
    <source>
        <dbReference type="EMBL" id="MPC68983.1"/>
    </source>
</evidence>
<keyword evidence="2" id="KW-1185">Reference proteome</keyword>